<dbReference type="AlphaFoldDB" id="I7J5Z5"/>
<comment type="similarity">
    <text evidence="1">Belongs to the EMP24/GP25L family.</text>
</comment>
<protein>
    <submittedName>
        <fullName evidence="5">Transmembrane emp24 domain-containing protein, putative</fullName>
    </submittedName>
</protein>
<dbReference type="Proteomes" id="UP000002899">
    <property type="component" value="Chromosome II"/>
</dbReference>
<dbReference type="RefSeq" id="XP_012647956.1">
    <property type="nucleotide sequence ID" value="XM_012792502.1"/>
</dbReference>
<evidence type="ECO:0000313" key="6">
    <source>
        <dbReference type="Proteomes" id="UP000002899"/>
    </source>
</evidence>
<name>I7J5Z5_BABMR</name>
<dbReference type="KEGG" id="bmic:BMR1_02g00910"/>
<comment type="subcellular location">
    <subcellularLocation>
        <location evidence="1">Membrane</location>
        <topology evidence="1">Single-pass type I membrane protein</topology>
    </subcellularLocation>
</comment>
<keyword evidence="2" id="KW-1133">Transmembrane helix</keyword>
<evidence type="ECO:0000313" key="5">
    <source>
        <dbReference type="EMBL" id="CCF73347.1"/>
    </source>
</evidence>
<keyword evidence="1 2" id="KW-0812">Transmembrane</keyword>
<dbReference type="GeneID" id="24423971"/>
<dbReference type="SMART" id="SM01190">
    <property type="entry name" value="EMP24_GP25L"/>
    <property type="match status" value="1"/>
</dbReference>
<feature type="transmembrane region" description="Helical" evidence="2">
    <location>
        <begin position="217"/>
        <end position="239"/>
    </location>
</feature>
<dbReference type="InterPro" id="IPR009038">
    <property type="entry name" value="GOLD_dom"/>
</dbReference>
<keyword evidence="6" id="KW-1185">Reference proteome</keyword>
<evidence type="ECO:0000256" key="3">
    <source>
        <dbReference type="SAM" id="SignalP"/>
    </source>
</evidence>
<dbReference type="OMA" id="FRYFWTH"/>
<sequence length="249" mass="28501">MLFIWPLTILLLSQKINRGKCTDLQKERSVAGPDDNPKRDFDKLDLDSGTADDAFYEEWDDVMRNFHPKAYLSVVVSGRNIETFYELVEKPMTLIRGIFYTLEEEGNEFEIGLIIKSPKGDILYNKMASEGIFSITATIPGEYVFELSNLNWMTEVPATFIIGTDDHGLLLSEHIENTSNNLSRLKSSIDGIYSQYHYLWYRGQKQVAAAIAEQKKLMIYAIVQLILIFTCSFIGIWNIKKMVSSTRTL</sequence>
<proteinExistence type="inferred from homology"/>
<evidence type="ECO:0000256" key="2">
    <source>
        <dbReference type="SAM" id="Phobius"/>
    </source>
</evidence>
<reference evidence="5 6" key="1">
    <citation type="journal article" date="2012" name="Nucleic Acids Res.">
        <title>Sequencing of the smallest Apicomplexan genome from the human pathogen Babesia microti.</title>
        <authorList>
            <person name="Cornillot E."/>
            <person name="Hadj-Kaddour K."/>
            <person name="Dassouli A."/>
            <person name="Noel B."/>
            <person name="Ranwez V."/>
            <person name="Vacherie B."/>
            <person name="Augagneur Y."/>
            <person name="Bres V."/>
            <person name="Duclos A."/>
            <person name="Randazzo S."/>
            <person name="Carcy B."/>
            <person name="Debierre-Grockiego F."/>
            <person name="Delbecq S."/>
            <person name="Moubri-Menage K."/>
            <person name="Shams-Eldin H."/>
            <person name="Usmani-Brown S."/>
            <person name="Bringaud F."/>
            <person name="Wincker P."/>
            <person name="Vivares C.P."/>
            <person name="Schwarz R.T."/>
            <person name="Schetters T.P."/>
            <person name="Krause P.J."/>
            <person name="Gorenflot A."/>
            <person name="Berry V."/>
            <person name="Barbe V."/>
            <person name="Ben Mamoun C."/>
        </authorList>
    </citation>
    <scope>NUCLEOTIDE SEQUENCE [LARGE SCALE GENOMIC DNA]</scope>
    <source>
        <strain evidence="5 6">RI</strain>
    </source>
</reference>
<keyword evidence="2" id="KW-0472">Membrane</keyword>
<feature type="signal peptide" evidence="3">
    <location>
        <begin position="1"/>
        <end position="21"/>
    </location>
</feature>
<feature type="domain" description="GOLD" evidence="4">
    <location>
        <begin position="52"/>
        <end position="198"/>
    </location>
</feature>
<dbReference type="OrthoDB" id="1929172at2759"/>
<evidence type="ECO:0000259" key="4">
    <source>
        <dbReference type="PROSITE" id="PS50866"/>
    </source>
</evidence>
<evidence type="ECO:0000256" key="1">
    <source>
        <dbReference type="RuleBase" id="RU003827"/>
    </source>
</evidence>
<reference evidence="5 6" key="2">
    <citation type="journal article" date="2013" name="PLoS ONE">
        <title>Whole genome mapping and re-organization of the nuclear and mitochondrial genomes of Babesia microti isolates.</title>
        <authorList>
            <person name="Cornillot E."/>
            <person name="Dassouli A."/>
            <person name="Garg A."/>
            <person name="Pachikara N."/>
            <person name="Randazzo S."/>
            <person name="Depoix D."/>
            <person name="Carcy B."/>
            <person name="Delbecq S."/>
            <person name="Frutos R."/>
            <person name="Silva J.C."/>
            <person name="Sutton R."/>
            <person name="Krause P.J."/>
            <person name="Mamoun C.B."/>
        </authorList>
    </citation>
    <scope>NUCLEOTIDE SEQUENCE [LARGE SCALE GENOMIC DNA]</scope>
    <source>
        <strain evidence="5 6">RI</strain>
    </source>
</reference>
<dbReference type="VEuPathDB" id="PiroplasmaDB:BMR1_02g00910"/>
<dbReference type="EMBL" id="FO082872">
    <property type="protein sequence ID" value="CCF73347.1"/>
    <property type="molecule type" value="Genomic_DNA"/>
</dbReference>
<accession>I7J5Z5</accession>
<reference evidence="5 6" key="3">
    <citation type="journal article" date="2016" name="Sci. Rep.">
        <title>Genome-wide diversity and gene expression profiling of Babesia microti isolates identify polymorphic genes that mediate host-pathogen interactions.</title>
        <authorList>
            <person name="Silva J.C."/>
            <person name="Cornillot E."/>
            <person name="McCracken C."/>
            <person name="Usmani-Brown S."/>
            <person name="Dwivedi A."/>
            <person name="Ifeonu O.O."/>
            <person name="Crabtree J."/>
            <person name="Gotia H.T."/>
            <person name="Virji A.Z."/>
            <person name="Reynes C."/>
            <person name="Colinge J."/>
            <person name="Kumar V."/>
            <person name="Lawres L."/>
            <person name="Pazzi J.E."/>
            <person name="Pablo J.V."/>
            <person name="Hung C."/>
            <person name="Brancato J."/>
            <person name="Kumari P."/>
            <person name="Orvis J."/>
            <person name="Tretina K."/>
            <person name="Chibucos M."/>
            <person name="Ott S."/>
            <person name="Sadzewicz L."/>
            <person name="Sengamalay N."/>
            <person name="Shetty A.C."/>
            <person name="Su Q."/>
            <person name="Tallon L."/>
            <person name="Fraser C.M."/>
            <person name="Frutos R."/>
            <person name="Molina D.M."/>
            <person name="Krause P.J."/>
            <person name="Ben Mamoun C."/>
        </authorList>
    </citation>
    <scope>NUCLEOTIDE SEQUENCE [LARGE SCALE GENOMIC DNA]</scope>
    <source>
        <strain evidence="5 6">RI</strain>
    </source>
</reference>
<dbReference type="GO" id="GO:0016020">
    <property type="term" value="C:membrane"/>
    <property type="evidence" value="ECO:0007669"/>
    <property type="project" value="UniProtKB-SubCell"/>
</dbReference>
<dbReference type="Pfam" id="PF01105">
    <property type="entry name" value="EMP24_GP25L"/>
    <property type="match status" value="1"/>
</dbReference>
<organism evidence="5 6">
    <name type="scientific">Babesia microti (strain RI)</name>
    <dbReference type="NCBI Taxonomy" id="1133968"/>
    <lineage>
        <taxon>Eukaryota</taxon>
        <taxon>Sar</taxon>
        <taxon>Alveolata</taxon>
        <taxon>Apicomplexa</taxon>
        <taxon>Aconoidasida</taxon>
        <taxon>Piroplasmida</taxon>
        <taxon>Babesiidae</taxon>
        <taxon>Babesia</taxon>
    </lineage>
</organism>
<keyword evidence="3" id="KW-0732">Signal</keyword>
<feature type="chain" id="PRO_5003711119" evidence="3">
    <location>
        <begin position="22"/>
        <end position="249"/>
    </location>
</feature>
<gene>
    <name evidence="5" type="ORF">BMR1_02g00910</name>
</gene>
<dbReference type="PROSITE" id="PS50866">
    <property type="entry name" value="GOLD"/>
    <property type="match status" value="1"/>
</dbReference>